<protein>
    <recommendedName>
        <fullName evidence="1">Reverse transcriptase domain-containing protein</fullName>
    </recommendedName>
</protein>
<gene>
    <name evidence="2" type="ORF">VITISV_033809</name>
</gene>
<dbReference type="PANTHER" id="PTHR24559">
    <property type="entry name" value="TRANSPOSON TY3-I GAG-POL POLYPROTEIN"/>
    <property type="match status" value="1"/>
</dbReference>
<dbReference type="Pfam" id="PF00078">
    <property type="entry name" value="RVT_1"/>
    <property type="match status" value="1"/>
</dbReference>
<dbReference type="InterPro" id="IPR000477">
    <property type="entry name" value="RT_dom"/>
</dbReference>
<dbReference type="PANTHER" id="PTHR24559:SF431">
    <property type="entry name" value="RNA-DIRECTED DNA POLYMERASE HOMOLOG"/>
    <property type="match status" value="1"/>
</dbReference>
<name>A5BJ73_VITVI</name>
<dbReference type="EMBL" id="AM461282">
    <property type="protein sequence ID" value="CAN72403.1"/>
    <property type="molecule type" value="Genomic_DNA"/>
</dbReference>
<dbReference type="CDD" id="cd01647">
    <property type="entry name" value="RT_LTR"/>
    <property type="match status" value="1"/>
</dbReference>
<organism evidence="2">
    <name type="scientific">Vitis vinifera</name>
    <name type="common">Grape</name>
    <dbReference type="NCBI Taxonomy" id="29760"/>
    <lineage>
        <taxon>Eukaryota</taxon>
        <taxon>Viridiplantae</taxon>
        <taxon>Streptophyta</taxon>
        <taxon>Embryophyta</taxon>
        <taxon>Tracheophyta</taxon>
        <taxon>Spermatophyta</taxon>
        <taxon>Magnoliopsida</taxon>
        <taxon>eudicotyledons</taxon>
        <taxon>Gunneridae</taxon>
        <taxon>Pentapetalae</taxon>
        <taxon>rosids</taxon>
        <taxon>Vitales</taxon>
        <taxon>Vitaceae</taxon>
        <taxon>Viteae</taxon>
        <taxon>Vitis</taxon>
    </lineage>
</organism>
<evidence type="ECO:0000313" key="2">
    <source>
        <dbReference type="EMBL" id="CAN72403.1"/>
    </source>
</evidence>
<dbReference type="AlphaFoldDB" id="A5BJ73"/>
<sequence length="306" mass="34650">MQGISAQLTLLDSIMVPPSLTKFHEHVPGYLESLCGPLLVFCPPKAEHKHPIEHQAARERVTQRLHEAIQASSTPSRILQHGCHPTDLQMVSYLTEEGQVDLFGSQLVARQCYQVALDSGQSIGDEMRPETLSTREQYQSLSLSDEENTSFITLQGLYCYKVILFELKNTGTTYQRLMMKIFKPLIARTMEIYIDDIVVKSETQAEHAQHLEEIFHLMQAYNMKLNLAKCAFGVSTGKFLGFMVTQRGIEVNLGQVKVVLKAPTPNNKKELQHLTGRLAALGHFIVRFTDKLRPFFLILKRTSMFG</sequence>
<reference evidence="2" key="1">
    <citation type="journal article" date="2007" name="PLoS ONE">
        <title>The first genome sequence of an elite grapevine cultivar (Pinot noir Vitis vinifera L.): coping with a highly heterozygous genome.</title>
        <authorList>
            <person name="Velasco R."/>
            <person name="Zharkikh A."/>
            <person name="Troggio M."/>
            <person name="Cartwright D.A."/>
            <person name="Cestaro A."/>
            <person name="Pruss D."/>
            <person name="Pindo M."/>
            <person name="FitzGerald L.M."/>
            <person name="Vezzulli S."/>
            <person name="Reid J."/>
            <person name="Malacarne G."/>
            <person name="Iliev D."/>
            <person name="Coppola G."/>
            <person name="Wardell B."/>
            <person name="Micheletti D."/>
            <person name="Macalma T."/>
            <person name="Facci M."/>
            <person name="Mitchell J.T."/>
            <person name="Perazzolli M."/>
            <person name="Eldredge G."/>
            <person name="Gatto P."/>
            <person name="Oyzerski R."/>
            <person name="Moretto M."/>
            <person name="Gutin N."/>
            <person name="Stefanini M."/>
            <person name="Chen Y."/>
            <person name="Segala C."/>
            <person name="Davenport C."/>
            <person name="Dematte L."/>
            <person name="Mraz A."/>
            <person name="Battilana J."/>
            <person name="Stormo K."/>
            <person name="Costa F."/>
            <person name="Tao Q."/>
            <person name="Si-Ammour A."/>
            <person name="Harkins T."/>
            <person name="Lackey A."/>
            <person name="Perbost C."/>
            <person name="Taillon B."/>
            <person name="Stella A."/>
            <person name="Solovyev V."/>
            <person name="Fawcett J.A."/>
            <person name="Sterck L."/>
            <person name="Vandepoele K."/>
            <person name="Grando S.M."/>
            <person name="Toppo S."/>
            <person name="Moser C."/>
            <person name="Lanchbury J."/>
            <person name="Bogden R."/>
            <person name="Skolnick M."/>
            <person name="Sgaramella V."/>
            <person name="Bhatnagar S.K."/>
            <person name="Fontana P."/>
            <person name="Gutin A."/>
            <person name="Van de Peer Y."/>
            <person name="Salamini F."/>
            <person name="Viola R."/>
        </authorList>
    </citation>
    <scope>NUCLEOTIDE SEQUENCE</scope>
</reference>
<accession>A5BJ73</accession>
<dbReference type="InterPro" id="IPR053134">
    <property type="entry name" value="RNA-dir_DNA_polymerase"/>
</dbReference>
<evidence type="ECO:0000259" key="1">
    <source>
        <dbReference type="Pfam" id="PF00078"/>
    </source>
</evidence>
<proteinExistence type="predicted"/>
<dbReference type="InterPro" id="IPR043502">
    <property type="entry name" value="DNA/RNA_pol_sf"/>
</dbReference>
<dbReference type="SUPFAM" id="SSF56672">
    <property type="entry name" value="DNA/RNA polymerases"/>
    <property type="match status" value="1"/>
</dbReference>
<dbReference type="Gene3D" id="3.30.70.270">
    <property type="match status" value="1"/>
</dbReference>
<feature type="domain" description="Reverse transcriptase" evidence="1">
    <location>
        <begin position="150"/>
        <end position="243"/>
    </location>
</feature>
<dbReference type="InterPro" id="IPR043128">
    <property type="entry name" value="Rev_trsase/Diguanyl_cyclase"/>
</dbReference>